<evidence type="ECO:0000313" key="1">
    <source>
        <dbReference type="EMBL" id="CAD1475912.1"/>
    </source>
</evidence>
<dbReference type="SUPFAM" id="SSF53335">
    <property type="entry name" value="S-adenosyl-L-methionine-dependent methyltransferases"/>
    <property type="match status" value="1"/>
</dbReference>
<name>A0A6V7H7B8_9HYME</name>
<reference evidence="1" key="1">
    <citation type="submission" date="2020-07" db="EMBL/GenBank/DDBJ databases">
        <authorList>
            <person name="Nazaruddin N."/>
        </authorList>
    </citation>
    <scope>NUCLEOTIDE SEQUENCE</scope>
</reference>
<proteinExistence type="predicted"/>
<dbReference type="Proteomes" id="UP000752696">
    <property type="component" value="Unassembled WGS sequence"/>
</dbReference>
<accession>A0A6V7H7B8</accession>
<comment type="caution">
    <text evidence="1">The sequence shown here is derived from an EMBL/GenBank/DDBJ whole genome shotgun (WGS) entry which is preliminary data.</text>
</comment>
<organism evidence="1 2">
    <name type="scientific">Heterotrigona itama</name>
    <dbReference type="NCBI Taxonomy" id="395501"/>
    <lineage>
        <taxon>Eukaryota</taxon>
        <taxon>Metazoa</taxon>
        <taxon>Ecdysozoa</taxon>
        <taxon>Arthropoda</taxon>
        <taxon>Hexapoda</taxon>
        <taxon>Insecta</taxon>
        <taxon>Pterygota</taxon>
        <taxon>Neoptera</taxon>
        <taxon>Endopterygota</taxon>
        <taxon>Hymenoptera</taxon>
        <taxon>Apocrita</taxon>
        <taxon>Aculeata</taxon>
        <taxon>Apoidea</taxon>
        <taxon>Anthophila</taxon>
        <taxon>Apidae</taxon>
        <taxon>Heterotrigona</taxon>
    </lineage>
</organism>
<sequence>MRGIIMVNENIDKQILTFHSEQKWLDIVNLNCTLTKLNKSRLFWVLPTINDLHWMKEVIDKQNVAGLVSIGCGCGLFEWLFEEYSGLNVIGVELDRSWWCSKYSPPLFLKNIVFIHENNKDNSFLLNEYALLFCYFNNAAAFRNYVENYKGSLIFVIGPKLNEDRWTDPMPFDKKFDEYGWKLIGKKEMERTNDYIAVYNK</sequence>
<dbReference type="OrthoDB" id="6375980at2759"/>
<gene>
    <name evidence="1" type="ORF">MHI_LOCUS606293</name>
</gene>
<dbReference type="AlphaFoldDB" id="A0A6V7H7B8"/>
<evidence type="ECO:0008006" key="3">
    <source>
        <dbReference type="Google" id="ProtNLM"/>
    </source>
</evidence>
<evidence type="ECO:0000313" key="2">
    <source>
        <dbReference type="Proteomes" id="UP000752696"/>
    </source>
</evidence>
<protein>
    <recommendedName>
        <fullName evidence="3">Class I SAM-dependent methyltransferase</fullName>
    </recommendedName>
</protein>
<keyword evidence="2" id="KW-1185">Reference proteome</keyword>
<dbReference type="EMBL" id="CAJDYZ010008911">
    <property type="protein sequence ID" value="CAD1475912.1"/>
    <property type="molecule type" value="Genomic_DNA"/>
</dbReference>
<dbReference type="InterPro" id="IPR029063">
    <property type="entry name" value="SAM-dependent_MTases_sf"/>
</dbReference>